<feature type="compositionally biased region" description="Polar residues" evidence="1">
    <location>
        <begin position="114"/>
        <end position="133"/>
    </location>
</feature>
<dbReference type="Proteomes" id="UP000612055">
    <property type="component" value="Unassembled WGS sequence"/>
</dbReference>
<feature type="compositionally biased region" description="Pro residues" evidence="1">
    <location>
        <begin position="470"/>
        <end position="487"/>
    </location>
</feature>
<feature type="region of interest" description="Disordered" evidence="1">
    <location>
        <begin position="422"/>
        <end position="487"/>
    </location>
</feature>
<dbReference type="EMBL" id="JAEHOE010000110">
    <property type="protein sequence ID" value="KAG2486567.1"/>
    <property type="molecule type" value="Genomic_DNA"/>
</dbReference>
<proteinExistence type="predicted"/>
<name>A0A836BRX8_9CHLO</name>
<evidence type="ECO:0000256" key="1">
    <source>
        <dbReference type="SAM" id="MobiDB-lite"/>
    </source>
</evidence>
<reference evidence="2" key="1">
    <citation type="journal article" date="2020" name="bioRxiv">
        <title>Comparative genomics of Chlamydomonas.</title>
        <authorList>
            <person name="Craig R.J."/>
            <person name="Hasan A.R."/>
            <person name="Ness R.W."/>
            <person name="Keightley P.D."/>
        </authorList>
    </citation>
    <scope>NUCLEOTIDE SEQUENCE</scope>
    <source>
        <strain evidence="2">CCAP 11/70</strain>
    </source>
</reference>
<keyword evidence="3" id="KW-1185">Reference proteome</keyword>
<feature type="region of interest" description="Disordered" evidence="1">
    <location>
        <begin position="25"/>
        <end position="196"/>
    </location>
</feature>
<evidence type="ECO:0000313" key="3">
    <source>
        <dbReference type="Proteomes" id="UP000612055"/>
    </source>
</evidence>
<feature type="compositionally biased region" description="Polar residues" evidence="1">
    <location>
        <begin position="422"/>
        <end position="434"/>
    </location>
</feature>
<evidence type="ECO:0000313" key="2">
    <source>
        <dbReference type="EMBL" id="KAG2486567.1"/>
    </source>
</evidence>
<feature type="compositionally biased region" description="Basic and acidic residues" evidence="1">
    <location>
        <begin position="33"/>
        <end position="50"/>
    </location>
</feature>
<sequence length="598" mass="59678">MQQDLMSMVQAADKTRQLLEEALAARTQRKRIHSDNGREATPRLERRSVPEEASVSEAQAGASGPLAGAGSFARSSEPLRPAQPAPPRRRPAVSRNRSFLHASNSPTPGPAAPTLSSSSSFALGRQTSATGSDVGSLIPSDPASTPSILGGQPTPHMPPPAPVLWHSGSSGDLARGTPLSSPGLRQPSPVWTSAGPQPGLASFGCAGGGSDGGWAGSASATAAAAGLLMRADTDGGMDMGGAGAAGPGYNMARAISLPTHATASLHVSASPRTSAEGYAWLPQQLGPQAPVSRICLAAAASAPAITQAQAQAPVFARQSAPAWIPSPRPSQDGAWASSASASLTQAQAQLQAQAQAQAQGLVGTGSLAFGSAGLGTAGGSSWVPMQHLQATYDAAQSPLLPTQPQPQPHLQSQRQLLSAPQQLQGLQLADQPTASEGPAWRGLVPDLGGLTRAPSEALSPQPCGAAATPPAVPATPPGPAAPGPAPEPMPWMASAAWAAHPPPAAPQLTAAPAGAWQALAAPAAASERPSGSGEARAGMLLDSAVCLGTFADFCVVSESNGSLGSARATAEAAAAAVSAAAEAGGWQLDGDPLLDLWL</sequence>
<comment type="caution">
    <text evidence="2">The sequence shown here is derived from an EMBL/GenBank/DDBJ whole genome shotgun (WGS) entry which is preliminary data.</text>
</comment>
<feature type="compositionally biased region" description="Low complexity" evidence="1">
    <location>
        <begin position="58"/>
        <end position="80"/>
    </location>
</feature>
<accession>A0A836BRX8</accession>
<gene>
    <name evidence="2" type="ORF">HYH03_014737</name>
</gene>
<protein>
    <submittedName>
        <fullName evidence="2">Uncharacterized protein</fullName>
    </submittedName>
</protein>
<feature type="compositionally biased region" description="Low complexity" evidence="1">
    <location>
        <begin position="408"/>
        <end position="417"/>
    </location>
</feature>
<organism evidence="2 3">
    <name type="scientific">Edaphochlamys debaryana</name>
    <dbReference type="NCBI Taxonomy" id="47281"/>
    <lineage>
        <taxon>Eukaryota</taxon>
        <taxon>Viridiplantae</taxon>
        <taxon>Chlorophyta</taxon>
        <taxon>core chlorophytes</taxon>
        <taxon>Chlorophyceae</taxon>
        <taxon>CS clade</taxon>
        <taxon>Chlamydomonadales</taxon>
        <taxon>Chlamydomonadales incertae sedis</taxon>
        <taxon>Edaphochlamys</taxon>
    </lineage>
</organism>
<feature type="region of interest" description="Disordered" evidence="1">
    <location>
        <begin position="398"/>
        <end position="417"/>
    </location>
</feature>
<dbReference type="AlphaFoldDB" id="A0A836BRX8"/>